<dbReference type="AlphaFoldDB" id="A0A267FLT9"/>
<sequence length="981" mass="107169">MSTSHSKSALAECSDCSELNPPWASLNRCVLMCDACCSIHRSLGRHLSQVKSLTHQQWRETQLKMLHQVVSGGSNKIWEYLILDPKRNRDNVRKPRPCDPLHPVKADFIKQKYQLLAFCKRYKNNELCSLEDMNMQLHASVRTPNLETSFRLLSLGANPNFYHPHKRNTPLHVATQERQGLQVELLLVYGASPTLPDGRGATPISIAERMQQQQPQQQQQQQQQLQNSLAAIRQSLVEAQYELTDRFSLYLCGRQPTHQLGVFAGAALHFLLPDRGDDRSPEKAASATKEGRVRLATLPDRVFQELCRDLYDELDRRDNNRIVQLRCRQATSAFGVLELFFLPLSPHYSSTRNQGRQKLGRLSGREFGAILSDSLEEAARRCGLQPSEMVRARFSRQQQLSSSLDSIVDTAQLQQEQHQPQRQLPQQRQQQHQQQQRCKSEFHASSRGPPPPPPPRSDARRDDPVYDTVPADSEYASINPPQLRQKKAATANPANPQEASKPIPASAAEAPARNAKSELCTGTSGPGDLASAAAGGREERKEILQPVASSAGATSAVTAASEQTGELTALRTMNARLAEENRQLRQRVDQLMAQNSDLSARLQQLLAARSVPVSQPPAGSPTPPTPPPPLSPASCRSRNSSSASNYSAGCGALNTGVLLRAGIRQAAAAAAAAAAASSPSRPHTTIGQHQHHQHHRRLQQQQHQQHQRYQNLEEVEPLPPPQLQSADNSTNFVANSTPQPPPPPPPPPLLLSSPMSAACMARPTPVVPPTVPESSAVDEAAAAEARSDGDGEGEVDADVLTPVGQQLDINVDEVNCVDIDFDNLEAAEGGGAAACSAAAAATAVDDGDADYDQPPAETDEEDDEMCNERRPPTQEEVVARTEAITSEIYKMLEAARSGSHENFSEQSGRVRQAVLRMTAIAPRTQAHQRQAVDALLTAADTLSAECRSPPSPSELSRRTQQVIQCCFDIAKAAKALVTLFQ</sequence>
<dbReference type="GO" id="GO:0036465">
    <property type="term" value="P:synaptic vesicle recycling"/>
    <property type="evidence" value="ECO:0007669"/>
    <property type="project" value="TreeGrafter"/>
</dbReference>
<evidence type="ECO:0000256" key="9">
    <source>
        <dbReference type="SAM" id="Coils"/>
    </source>
</evidence>
<evidence type="ECO:0000256" key="4">
    <source>
        <dbReference type="ARBA" id="ARBA00022771"/>
    </source>
</evidence>
<dbReference type="Proteomes" id="UP000215902">
    <property type="component" value="Unassembled WGS sequence"/>
</dbReference>
<dbReference type="InterPro" id="IPR001164">
    <property type="entry name" value="ArfGAP_dom"/>
</dbReference>
<feature type="compositionally biased region" description="Low complexity" evidence="10">
    <location>
        <begin position="498"/>
        <end position="518"/>
    </location>
</feature>
<dbReference type="InterPro" id="IPR013724">
    <property type="entry name" value="GIT_SHD"/>
</dbReference>
<dbReference type="GO" id="GO:0098793">
    <property type="term" value="C:presynapse"/>
    <property type="evidence" value="ECO:0007669"/>
    <property type="project" value="GOC"/>
</dbReference>
<feature type="compositionally biased region" description="Low complexity" evidence="10">
    <location>
        <begin position="632"/>
        <end position="646"/>
    </location>
</feature>
<dbReference type="SUPFAM" id="SSF57863">
    <property type="entry name" value="ArfGap/RecO-like zinc finger"/>
    <property type="match status" value="1"/>
</dbReference>
<dbReference type="InterPro" id="IPR038508">
    <property type="entry name" value="ArfGAP_dom_sf"/>
</dbReference>
<dbReference type="InterPro" id="IPR047161">
    <property type="entry name" value="GIT-like"/>
</dbReference>
<accession>A0A267FLT9</accession>
<dbReference type="OrthoDB" id="5588096at2759"/>
<dbReference type="GO" id="GO:0008277">
    <property type="term" value="P:regulation of G protein-coupled receptor signaling pathway"/>
    <property type="evidence" value="ECO:0007669"/>
    <property type="project" value="TreeGrafter"/>
</dbReference>
<dbReference type="PROSITE" id="PS50088">
    <property type="entry name" value="ANK_REPEAT"/>
    <property type="match status" value="1"/>
</dbReference>
<evidence type="ECO:0000256" key="3">
    <source>
        <dbReference type="ARBA" id="ARBA00022737"/>
    </source>
</evidence>
<evidence type="ECO:0000256" key="7">
    <source>
        <dbReference type="PROSITE-ProRule" id="PRU00023"/>
    </source>
</evidence>
<feature type="domain" description="Arf-GAP" evidence="11">
    <location>
        <begin position="1"/>
        <end position="126"/>
    </location>
</feature>
<dbReference type="PRINTS" id="PR00405">
    <property type="entry name" value="REVINTRACTNG"/>
</dbReference>
<dbReference type="Gene3D" id="1.20.120.330">
    <property type="entry name" value="Nucleotidyltransferases domain 2"/>
    <property type="match status" value="1"/>
</dbReference>
<evidence type="ECO:0000256" key="5">
    <source>
        <dbReference type="ARBA" id="ARBA00022833"/>
    </source>
</evidence>
<dbReference type="PANTHER" id="PTHR46097:SF3">
    <property type="entry name" value="ARF GTPASE-ACTIVATING PROTEIN GIT"/>
    <property type="match status" value="1"/>
</dbReference>
<dbReference type="SMART" id="SM00105">
    <property type="entry name" value="ArfGap"/>
    <property type="match status" value="1"/>
</dbReference>
<dbReference type="GO" id="GO:0031267">
    <property type="term" value="F:small GTPase binding"/>
    <property type="evidence" value="ECO:0007669"/>
    <property type="project" value="TreeGrafter"/>
</dbReference>
<dbReference type="GO" id="GO:0008270">
    <property type="term" value="F:zinc ion binding"/>
    <property type="evidence" value="ECO:0007669"/>
    <property type="project" value="UniProtKB-KW"/>
</dbReference>
<reference evidence="12 13" key="1">
    <citation type="submission" date="2017-06" db="EMBL/GenBank/DDBJ databases">
        <title>A platform for efficient transgenesis in Macrostomum lignano, a flatworm model organism for stem cell research.</title>
        <authorList>
            <person name="Berezikov E."/>
        </authorList>
    </citation>
    <scope>NUCLEOTIDE SEQUENCE [LARGE SCALE GENOMIC DNA]</scope>
    <source>
        <strain evidence="12">DV1</strain>
        <tissue evidence="12">Whole organism</tissue>
    </source>
</reference>
<keyword evidence="3" id="KW-0677">Repeat</keyword>
<feature type="compositionally biased region" description="Acidic residues" evidence="10">
    <location>
        <begin position="845"/>
        <end position="865"/>
    </location>
</feature>
<feature type="compositionally biased region" description="Basic residues" evidence="10">
    <location>
        <begin position="689"/>
        <end position="698"/>
    </location>
</feature>
<evidence type="ECO:0000259" key="11">
    <source>
        <dbReference type="PROSITE" id="PS50115"/>
    </source>
</evidence>
<dbReference type="Pfam" id="PF08518">
    <property type="entry name" value="GIT_SHD"/>
    <property type="match status" value="1"/>
</dbReference>
<feature type="region of interest" description="Disordered" evidence="10">
    <location>
        <begin position="611"/>
        <end position="646"/>
    </location>
</feature>
<organism evidence="12 13">
    <name type="scientific">Macrostomum lignano</name>
    <dbReference type="NCBI Taxonomy" id="282301"/>
    <lineage>
        <taxon>Eukaryota</taxon>
        <taxon>Metazoa</taxon>
        <taxon>Spiralia</taxon>
        <taxon>Lophotrochozoa</taxon>
        <taxon>Platyhelminthes</taxon>
        <taxon>Rhabditophora</taxon>
        <taxon>Macrostomorpha</taxon>
        <taxon>Macrostomida</taxon>
        <taxon>Macrostomidae</taxon>
        <taxon>Macrostomum</taxon>
    </lineage>
</organism>
<dbReference type="InterPro" id="IPR022018">
    <property type="entry name" value="GIT1_C"/>
</dbReference>
<proteinExistence type="predicted"/>
<comment type="caution">
    <text evidence="12">The sequence shown here is derived from an EMBL/GenBank/DDBJ whole genome shotgun (WGS) entry which is preliminary data.</text>
</comment>
<dbReference type="GO" id="GO:0032012">
    <property type="term" value="P:regulation of ARF protein signal transduction"/>
    <property type="evidence" value="ECO:0007669"/>
    <property type="project" value="InterPro"/>
</dbReference>
<dbReference type="EMBL" id="NIVC01000982">
    <property type="protein sequence ID" value="PAA73999.1"/>
    <property type="molecule type" value="Genomic_DNA"/>
</dbReference>
<dbReference type="Pfam" id="PF12205">
    <property type="entry name" value="GIT1_C"/>
    <property type="match status" value="1"/>
</dbReference>
<feature type="compositionally biased region" description="Basic and acidic residues" evidence="10">
    <location>
        <begin position="866"/>
        <end position="875"/>
    </location>
</feature>
<evidence type="ECO:0000256" key="2">
    <source>
        <dbReference type="ARBA" id="ARBA00022723"/>
    </source>
</evidence>
<dbReference type="Gene3D" id="1.10.220.150">
    <property type="entry name" value="Arf GTPase activating protein"/>
    <property type="match status" value="1"/>
</dbReference>
<name>A0A267FLT9_9PLAT</name>
<feature type="compositionally biased region" description="Pro residues" evidence="10">
    <location>
        <begin position="738"/>
        <end position="749"/>
    </location>
</feature>
<dbReference type="InterPro" id="IPR036770">
    <property type="entry name" value="Ankyrin_rpt-contain_sf"/>
</dbReference>
<keyword evidence="1" id="KW-0343">GTPase activation</keyword>
<dbReference type="InterPro" id="IPR002110">
    <property type="entry name" value="Ankyrin_rpt"/>
</dbReference>
<keyword evidence="5" id="KW-0862">Zinc</keyword>
<dbReference type="CDD" id="cd08833">
    <property type="entry name" value="ArfGap_GIT"/>
    <property type="match status" value="1"/>
</dbReference>
<feature type="coiled-coil region" evidence="9">
    <location>
        <begin position="567"/>
        <end position="608"/>
    </location>
</feature>
<dbReference type="Gene3D" id="1.25.40.20">
    <property type="entry name" value="Ankyrin repeat-containing domain"/>
    <property type="match status" value="1"/>
</dbReference>
<feature type="compositionally biased region" description="Polar residues" evidence="10">
    <location>
        <begin position="725"/>
        <end position="737"/>
    </location>
</feature>
<feature type="compositionally biased region" description="Polar residues" evidence="10">
    <location>
        <begin position="677"/>
        <end position="687"/>
    </location>
</feature>
<feature type="repeat" description="ANK" evidence="7">
    <location>
        <begin position="166"/>
        <end position="198"/>
    </location>
</feature>
<dbReference type="SMART" id="SM00555">
    <property type="entry name" value="GIT"/>
    <property type="match status" value="2"/>
</dbReference>
<evidence type="ECO:0000313" key="12">
    <source>
        <dbReference type="EMBL" id="PAA73999.1"/>
    </source>
</evidence>
<evidence type="ECO:0000256" key="1">
    <source>
        <dbReference type="ARBA" id="ARBA00022468"/>
    </source>
</evidence>
<evidence type="ECO:0000256" key="10">
    <source>
        <dbReference type="SAM" id="MobiDB-lite"/>
    </source>
</evidence>
<keyword evidence="6 7" id="KW-0040">ANK repeat</keyword>
<dbReference type="InterPro" id="IPR037278">
    <property type="entry name" value="ARFGAP/RecO"/>
</dbReference>
<dbReference type="STRING" id="282301.A0A267FLT9"/>
<dbReference type="SUPFAM" id="SSF48403">
    <property type="entry name" value="Ankyrin repeat"/>
    <property type="match status" value="1"/>
</dbReference>
<dbReference type="GO" id="GO:0005096">
    <property type="term" value="F:GTPase activator activity"/>
    <property type="evidence" value="ECO:0007669"/>
    <property type="project" value="UniProtKB-KW"/>
</dbReference>
<keyword evidence="4 8" id="KW-0863">Zinc-finger</keyword>
<gene>
    <name evidence="12" type="ORF">BOX15_Mlig007453g2</name>
</gene>
<evidence type="ECO:0000256" key="6">
    <source>
        <dbReference type="ARBA" id="ARBA00023043"/>
    </source>
</evidence>
<evidence type="ECO:0000313" key="13">
    <source>
        <dbReference type="Proteomes" id="UP000215902"/>
    </source>
</evidence>
<dbReference type="Pfam" id="PF01412">
    <property type="entry name" value="ArfGap"/>
    <property type="match status" value="1"/>
</dbReference>
<keyword evidence="13" id="KW-1185">Reference proteome</keyword>
<feature type="compositionally biased region" description="Pro residues" evidence="10">
    <location>
        <begin position="614"/>
        <end position="631"/>
    </location>
</feature>
<feature type="region of interest" description="Disordered" evidence="10">
    <location>
        <begin position="673"/>
        <end position="794"/>
    </location>
</feature>
<protein>
    <recommendedName>
        <fullName evidence="11">Arf-GAP domain-containing protein</fullName>
    </recommendedName>
</protein>
<feature type="region of interest" description="Disordered" evidence="10">
    <location>
        <begin position="845"/>
        <end position="875"/>
    </location>
</feature>
<dbReference type="PANTHER" id="PTHR46097">
    <property type="entry name" value="G PROTEIN-COUPLED RECEPTOR KINASE INTERACTING ARFGAP"/>
    <property type="match status" value="1"/>
</dbReference>
<keyword evidence="2" id="KW-0479">Metal-binding</keyword>
<feature type="region of interest" description="Disordered" evidence="10">
    <location>
        <begin position="412"/>
        <end position="563"/>
    </location>
</feature>
<keyword evidence="9" id="KW-0175">Coiled coil</keyword>
<feature type="compositionally biased region" description="Low complexity" evidence="10">
    <location>
        <begin position="699"/>
        <end position="712"/>
    </location>
</feature>
<feature type="compositionally biased region" description="Low complexity" evidence="10">
    <location>
        <begin position="547"/>
        <end position="561"/>
    </location>
</feature>
<evidence type="ECO:0000256" key="8">
    <source>
        <dbReference type="PROSITE-ProRule" id="PRU00288"/>
    </source>
</evidence>
<dbReference type="PROSITE" id="PS50115">
    <property type="entry name" value="ARFGAP"/>
    <property type="match status" value="1"/>
</dbReference>
<feature type="compositionally biased region" description="Low complexity" evidence="10">
    <location>
        <begin position="412"/>
        <end position="436"/>
    </location>
</feature>
<feature type="compositionally biased region" description="Low complexity" evidence="10">
    <location>
        <begin position="772"/>
        <end position="784"/>
    </location>
</feature>
<dbReference type="GO" id="GO:0007420">
    <property type="term" value="P:brain development"/>
    <property type="evidence" value="ECO:0007669"/>
    <property type="project" value="InterPro"/>
</dbReference>